<dbReference type="AlphaFoldDB" id="A0A7W7WQJ2"/>
<proteinExistence type="predicted"/>
<dbReference type="PANTHER" id="PTHR23028:SF53">
    <property type="entry name" value="ACYL_TRANSF_3 DOMAIN-CONTAINING PROTEIN"/>
    <property type="match status" value="1"/>
</dbReference>
<comment type="caution">
    <text evidence="4">The sequence shown here is derived from an EMBL/GenBank/DDBJ whole genome shotgun (WGS) entry which is preliminary data.</text>
</comment>
<feature type="transmembrane region" description="Helical" evidence="2">
    <location>
        <begin position="43"/>
        <end position="66"/>
    </location>
</feature>
<sequence>MSTGAPHVLTRLPALDAVRVIGAIAVLAQHVGFYTGVTLTAPWGGWLGVLDVGVALFFVLSGFLLFRPWAYASATGTAAPSSRRYLWRRALRILPAYWLTVVVCLLLLPGSPALTPSDWLRYLTLTQIYDGSALRQSVGQTWSLATEVAFYLILPVIAVAATGRRWRPWRAVAVAAATIPVTVGWLVAMATGLLSGWPYGMWLPSYATWFGAGIALAAVHVALATGTAPRAWRFLNALGRSPLACWAIALGILAIATTPVAGRHDLTTPSTAQVATRLVLYLAVAVLFVLPIAFGPQTRTKALLGTATARWLGTVSYGLFLWHPFVLQATYRSTGRPMFSGDLLGTFALTLGGGLLLATISYYAVERPALRLSAWRPRLVLARRPRRKSDPTTESQSAATAASAAN</sequence>
<feature type="transmembrane region" description="Helical" evidence="2">
    <location>
        <begin position="243"/>
        <end position="262"/>
    </location>
</feature>
<feature type="transmembrane region" description="Helical" evidence="2">
    <location>
        <begin position="343"/>
        <end position="365"/>
    </location>
</feature>
<dbReference type="Proteomes" id="UP000578819">
    <property type="component" value="Unassembled WGS sequence"/>
</dbReference>
<accession>A0A7W7WQJ2</accession>
<keyword evidence="2" id="KW-1133">Transmembrane helix</keyword>
<feature type="transmembrane region" description="Helical" evidence="2">
    <location>
        <begin position="142"/>
        <end position="160"/>
    </location>
</feature>
<dbReference type="GO" id="GO:0016747">
    <property type="term" value="F:acyltransferase activity, transferring groups other than amino-acyl groups"/>
    <property type="evidence" value="ECO:0007669"/>
    <property type="project" value="InterPro"/>
</dbReference>
<feature type="transmembrane region" description="Helical" evidence="2">
    <location>
        <begin position="93"/>
        <end position="114"/>
    </location>
</feature>
<dbReference type="EMBL" id="JACHJW010000001">
    <property type="protein sequence ID" value="MBB4959358.1"/>
    <property type="molecule type" value="Genomic_DNA"/>
</dbReference>
<dbReference type="GO" id="GO:0009103">
    <property type="term" value="P:lipopolysaccharide biosynthetic process"/>
    <property type="evidence" value="ECO:0007669"/>
    <property type="project" value="TreeGrafter"/>
</dbReference>
<feature type="transmembrane region" description="Helical" evidence="2">
    <location>
        <begin position="172"/>
        <end position="194"/>
    </location>
</feature>
<evidence type="ECO:0000313" key="5">
    <source>
        <dbReference type="Proteomes" id="UP000578819"/>
    </source>
</evidence>
<evidence type="ECO:0000256" key="1">
    <source>
        <dbReference type="SAM" id="MobiDB-lite"/>
    </source>
</evidence>
<gene>
    <name evidence="4" type="ORF">FHR38_003091</name>
</gene>
<dbReference type="Pfam" id="PF01757">
    <property type="entry name" value="Acyl_transf_3"/>
    <property type="match status" value="1"/>
</dbReference>
<dbReference type="GO" id="GO:0016020">
    <property type="term" value="C:membrane"/>
    <property type="evidence" value="ECO:0007669"/>
    <property type="project" value="TreeGrafter"/>
</dbReference>
<evidence type="ECO:0000256" key="2">
    <source>
        <dbReference type="SAM" id="Phobius"/>
    </source>
</evidence>
<dbReference type="RefSeq" id="WP_184535303.1">
    <property type="nucleotide sequence ID" value="NZ_JACHJW010000001.1"/>
</dbReference>
<feature type="domain" description="Acyltransferase 3" evidence="3">
    <location>
        <begin position="13"/>
        <end position="361"/>
    </location>
</feature>
<evidence type="ECO:0000313" key="4">
    <source>
        <dbReference type="EMBL" id="MBB4959358.1"/>
    </source>
</evidence>
<dbReference type="InterPro" id="IPR002656">
    <property type="entry name" value="Acyl_transf_3_dom"/>
</dbReference>
<organism evidence="4 5">
    <name type="scientific">Micromonospora polyrhachis</name>
    <dbReference type="NCBI Taxonomy" id="1282883"/>
    <lineage>
        <taxon>Bacteria</taxon>
        <taxon>Bacillati</taxon>
        <taxon>Actinomycetota</taxon>
        <taxon>Actinomycetes</taxon>
        <taxon>Micromonosporales</taxon>
        <taxon>Micromonosporaceae</taxon>
        <taxon>Micromonospora</taxon>
    </lineage>
</organism>
<keyword evidence="2" id="KW-0812">Transmembrane</keyword>
<keyword evidence="2" id="KW-0472">Membrane</keyword>
<name>A0A7W7WQJ2_9ACTN</name>
<keyword evidence="5" id="KW-1185">Reference proteome</keyword>
<feature type="transmembrane region" description="Helical" evidence="2">
    <location>
        <begin position="302"/>
        <end position="323"/>
    </location>
</feature>
<dbReference type="PANTHER" id="PTHR23028">
    <property type="entry name" value="ACETYLTRANSFERASE"/>
    <property type="match status" value="1"/>
</dbReference>
<feature type="transmembrane region" description="Helical" evidence="2">
    <location>
        <begin position="12"/>
        <end position="31"/>
    </location>
</feature>
<reference evidence="4 5" key="1">
    <citation type="submission" date="2020-08" db="EMBL/GenBank/DDBJ databases">
        <title>Sequencing the genomes of 1000 actinobacteria strains.</title>
        <authorList>
            <person name="Klenk H.-P."/>
        </authorList>
    </citation>
    <scope>NUCLEOTIDE SEQUENCE [LARGE SCALE GENOMIC DNA]</scope>
    <source>
        <strain evidence="4 5">DSM 45886</strain>
    </source>
</reference>
<feature type="transmembrane region" description="Helical" evidence="2">
    <location>
        <begin position="206"/>
        <end position="223"/>
    </location>
</feature>
<dbReference type="InterPro" id="IPR050879">
    <property type="entry name" value="Acyltransferase_3"/>
</dbReference>
<evidence type="ECO:0000259" key="3">
    <source>
        <dbReference type="Pfam" id="PF01757"/>
    </source>
</evidence>
<feature type="compositionally biased region" description="Low complexity" evidence="1">
    <location>
        <begin position="392"/>
        <end position="406"/>
    </location>
</feature>
<protein>
    <submittedName>
        <fullName evidence="4">Peptidoglycan/LPS O-acetylase OafA/YrhL</fullName>
    </submittedName>
</protein>
<feature type="region of interest" description="Disordered" evidence="1">
    <location>
        <begin position="385"/>
        <end position="406"/>
    </location>
</feature>
<feature type="transmembrane region" description="Helical" evidence="2">
    <location>
        <begin position="274"/>
        <end position="295"/>
    </location>
</feature>